<evidence type="ECO:0000313" key="1">
    <source>
        <dbReference type="EMBL" id="KAF7362883.1"/>
    </source>
</evidence>
<evidence type="ECO:0000313" key="2">
    <source>
        <dbReference type="Proteomes" id="UP000620124"/>
    </source>
</evidence>
<organism evidence="1 2">
    <name type="scientific">Mycena venus</name>
    <dbReference type="NCBI Taxonomy" id="2733690"/>
    <lineage>
        <taxon>Eukaryota</taxon>
        <taxon>Fungi</taxon>
        <taxon>Dikarya</taxon>
        <taxon>Basidiomycota</taxon>
        <taxon>Agaricomycotina</taxon>
        <taxon>Agaricomycetes</taxon>
        <taxon>Agaricomycetidae</taxon>
        <taxon>Agaricales</taxon>
        <taxon>Marasmiineae</taxon>
        <taxon>Mycenaceae</taxon>
        <taxon>Mycena</taxon>
    </lineage>
</organism>
<dbReference type="OrthoDB" id="3044989at2759"/>
<protein>
    <submittedName>
        <fullName evidence="1">Uncharacterized protein</fullName>
    </submittedName>
</protein>
<proteinExistence type="predicted"/>
<name>A0A8H6YKI1_9AGAR</name>
<accession>A0A8H6YKI1</accession>
<dbReference type="EMBL" id="JACAZI010000004">
    <property type="protein sequence ID" value="KAF7362883.1"/>
    <property type="molecule type" value="Genomic_DNA"/>
</dbReference>
<gene>
    <name evidence="1" type="ORF">MVEN_00638200</name>
</gene>
<dbReference type="Proteomes" id="UP000620124">
    <property type="component" value="Unassembled WGS sequence"/>
</dbReference>
<comment type="caution">
    <text evidence="1">The sequence shown here is derived from an EMBL/GenBank/DDBJ whole genome shotgun (WGS) entry which is preliminary data.</text>
</comment>
<keyword evidence="2" id="KW-1185">Reference proteome</keyword>
<dbReference type="AlphaFoldDB" id="A0A8H6YKI1"/>
<reference evidence="1" key="1">
    <citation type="submission" date="2020-05" db="EMBL/GenBank/DDBJ databases">
        <title>Mycena genomes resolve the evolution of fungal bioluminescence.</title>
        <authorList>
            <person name="Tsai I.J."/>
        </authorList>
    </citation>
    <scope>NUCLEOTIDE SEQUENCE</scope>
    <source>
        <strain evidence="1">CCC161011</strain>
    </source>
</reference>
<sequence>MLLDGNSPTTPLYTLREARLLFWVSHAGHRHGTRYRHAISLELHRVLFTIQSFILRGRYLKPLNFGLANSQIFWRSYQHLGIDLGAQDARSFHNPDFGLLHQSGPDFVTFCMPHIYTTTV</sequence>